<dbReference type="PANTHER" id="PTHR14085">
    <property type="entry name" value="WD-REPEAT PROTEIN BING4"/>
    <property type="match status" value="1"/>
</dbReference>
<evidence type="ECO:0000313" key="5">
    <source>
        <dbReference type="Ensembl" id="ENSCPVP00000016205.2"/>
    </source>
</evidence>
<dbReference type="AlphaFoldDB" id="A0A8C3ND08"/>
<dbReference type="InterPro" id="IPR001680">
    <property type="entry name" value="WD40_rpt"/>
</dbReference>
<evidence type="ECO:0000256" key="4">
    <source>
        <dbReference type="ARBA" id="ARBA00023242"/>
    </source>
</evidence>
<keyword evidence="3" id="KW-0677">Repeat</keyword>
<reference evidence="5" key="1">
    <citation type="submission" date="2025-08" db="UniProtKB">
        <authorList>
            <consortium name="Ensembl"/>
        </authorList>
    </citation>
    <scope>IDENTIFICATION</scope>
</reference>
<accession>A0A8C3ND08</accession>
<evidence type="ECO:0000256" key="1">
    <source>
        <dbReference type="ARBA" id="ARBA00004604"/>
    </source>
</evidence>
<dbReference type="PANTHER" id="PTHR14085:SF3">
    <property type="entry name" value="WD REPEAT-CONTAINING PROTEIN 46"/>
    <property type="match status" value="1"/>
</dbReference>
<dbReference type="GO" id="GO:0032040">
    <property type="term" value="C:small-subunit processome"/>
    <property type="evidence" value="ECO:0007669"/>
    <property type="project" value="TreeGrafter"/>
</dbReference>
<name>A0A8C3ND08_GEOPR</name>
<keyword evidence="6" id="KW-1185">Reference proteome</keyword>
<proteinExistence type="predicted"/>
<accession>A0A8U8B2B5</accession>
<evidence type="ECO:0000313" key="6">
    <source>
        <dbReference type="Proteomes" id="UP000694382"/>
    </source>
</evidence>
<dbReference type="SMART" id="SM01033">
    <property type="entry name" value="BING4CT"/>
    <property type="match status" value="1"/>
</dbReference>
<dbReference type="Gene3D" id="2.130.10.10">
    <property type="entry name" value="YVTN repeat-like/Quinoprotein amine dehydrogenase"/>
    <property type="match status" value="1"/>
</dbReference>
<dbReference type="InterPro" id="IPR036322">
    <property type="entry name" value="WD40_repeat_dom_sf"/>
</dbReference>
<dbReference type="Ensembl" id="ENSCPVT00000016927.2">
    <property type="protein sequence ID" value="ENSCPVP00000016205.2"/>
    <property type="gene ID" value="ENSCPVG00000011584.2"/>
</dbReference>
<dbReference type="GO" id="GO:0000462">
    <property type="term" value="P:maturation of SSU-rRNA from tricistronic rRNA transcript (SSU-rRNA, 5.8S rRNA, LSU-rRNA)"/>
    <property type="evidence" value="ECO:0007669"/>
    <property type="project" value="TreeGrafter"/>
</dbReference>
<dbReference type="SUPFAM" id="SSF50978">
    <property type="entry name" value="WD40 repeat-like"/>
    <property type="match status" value="1"/>
</dbReference>
<sequence length="445" mass="49351">NFSQNPHFSPQIPNFPPPLPPNFPSYHSLLAGAQRRCLHVYDNQGLEIHVLRSFQNVLHLQFLPYHFLLAASSSLGLLHFLDVSVGREVATLRTRSGRAAAMAQNPASAVVHLGHANGTVSLWTPNAAEPAVRLLAHRGGVRGIAAAATLMATSGLDRKIRIFDLRTFGVLHEWGVPAGAARLHFSHRGLLAAACRDLLQIYPKPASAPPSGPFLQHRTPNPQIWGLQFCPFQDVLGAGHGRGFTSILVPGSGEPNADGLEQNPFRSRRQRQEWEVKALLEKVTKKTPNPPKLTPKIPSRHPNIPPDPPPKIPFFPSSKFPVFLLEIPNFPPNSHFSSSKFPIFPQKFPSFPQIPHFPPKIPFFPSKFPIFPPNSPFSPQIPNFLPNSQFSSLKFPIFPLKIPPFPPKFPISLFKIPNFPPNSLFSSLKFPIFPPKIPFFPPQNS</sequence>
<protein>
    <submittedName>
        <fullName evidence="5">Uncharacterized protein</fullName>
    </submittedName>
</protein>
<dbReference type="Pfam" id="PF08149">
    <property type="entry name" value="BING4CT"/>
    <property type="match status" value="1"/>
</dbReference>
<dbReference type="SMART" id="SM00320">
    <property type="entry name" value="WD40"/>
    <property type="match status" value="3"/>
</dbReference>
<dbReference type="GO" id="GO:0030686">
    <property type="term" value="C:90S preribosome"/>
    <property type="evidence" value="ECO:0007669"/>
    <property type="project" value="TreeGrafter"/>
</dbReference>
<keyword evidence="4" id="KW-0539">Nucleus</keyword>
<comment type="subcellular location">
    <subcellularLocation>
        <location evidence="1">Nucleus</location>
        <location evidence="1">Nucleolus</location>
    </subcellularLocation>
</comment>
<dbReference type="InterPro" id="IPR040315">
    <property type="entry name" value="WDR46/Utp7"/>
</dbReference>
<dbReference type="InterPro" id="IPR012952">
    <property type="entry name" value="BING4_C_dom"/>
</dbReference>
<dbReference type="InterPro" id="IPR015943">
    <property type="entry name" value="WD40/YVTN_repeat-like_dom_sf"/>
</dbReference>
<dbReference type="Proteomes" id="UP000694382">
    <property type="component" value="Unassembled WGS sequence"/>
</dbReference>
<reference evidence="5" key="2">
    <citation type="submission" date="2025-09" db="UniProtKB">
        <authorList>
            <consortium name="Ensembl"/>
        </authorList>
    </citation>
    <scope>IDENTIFICATION</scope>
</reference>
<evidence type="ECO:0000256" key="2">
    <source>
        <dbReference type="ARBA" id="ARBA00022574"/>
    </source>
</evidence>
<keyword evidence="2" id="KW-0853">WD repeat</keyword>
<organism evidence="5 6">
    <name type="scientific">Geospiza parvula</name>
    <name type="common">Small tree-finch</name>
    <name type="synonym">Camarhynchus parvulus</name>
    <dbReference type="NCBI Taxonomy" id="87175"/>
    <lineage>
        <taxon>Eukaryota</taxon>
        <taxon>Metazoa</taxon>
        <taxon>Chordata</taxon>
        <taxon>Craniata</taxon>
        <taxon>Vertebrata</taxon>
        <taxon>Euteleostomi</taxon>
        <taxon>Archelosauria</taxon>
        <taxon>Archosauria</taxon>
        <taxon>Dinosauria</taxon>
        <taxon>Saurischia</taxon>
        <taxon>Theropoda</taxon>
        <taxon>Coelurosauria</taxon>
        <taxon>Aves</taxon>
        <taxon>Neognathae</taxon>
        <taxon>Neoaves</taxon>
        <taxon>Telluraves</taxon>
        <taxon>Australaves</taxon>
        <taxon>Passeriformes</taxon>
        <taxon>Thraupidae</taxon>
        <taxon>Camarhynchus</taxon>
    </lineage>
</organism>
<evidence type="ECO:0000256" key="3">
    <source>
        <dbReference type="ARBA" id="ARBA00022737"/>
    </source>
</evidence>